<dbReference type="Proteomes" id="UP000502502">
    <property type="component" value="Chromosome"/>
</dbReference>
<sequence>MKPWRLLLWIGLAGLVCGLLGLGQIAEDVLRTGRNSLHWHKASGDIVIVKIDNRSLQQVGKWPWPRREMARLIDELSEARVNRIFLDIQFTGATNPEDDLRLSNAMRRSKNVVLAVPGVPTPGTAERTGAPNQSIFMNDAELASIRVNYNYQNAVWRLPYATSYKGGSLPSFGALLGGRSGPASSSFLIDYSLDPTSIPAVSASDIISGGFNADRLRGKDVLVGWTTDVLGDIYFLPGTGQMGGVYVHALAAETLKSGKPVALGWIPIYLLSLGICALLLFRKRETGQGIIMAGAIIAVLFGPVLAEMQLISVDVVPGLLLLLVTSFILIRRRFNRRGLVDAVSGLPNLTALKAFRSGQDKALIVARVLNYAEVAATLPPSGERELIEQIVSRLSVGAQQRTHYHGDGGIFAWFDEPTKPFGHHLEALYALFRNPVRVGGLPIDLAISFGVEIGSSRSMANRLGSALVAAEEAAHDGLKWKFYDPDALQNASWKLSMLSQLDEAIDRNEVWVAYQPQVDLKSRRIIGAEALARWTHPTKGPIAASEFVAAAEQNDRIGKLTAFVLDQALHVGAMLNKGHAHFNISVNLSGRMLSDRGLVGRVAIALEQHGLDPGRLTLELTETAALAGSGDAIEVLTQLRDLGIKISIDDYGTGLSTLDYLKRIPAAEIKIDQSFIKGMTENRSERLMVQSTIALAHSLGRSVVAEGVESRDALELLAEMECDVAQGFIVGRPMSFESIRRRLQSDRPVKVA</sequence>
<protein>
    <submittedName>
        <fullName evidence="3">EAL domain-containing protein</fullName>
    </submittedName>
</protein>
<gene>
    <name evidence="3" type="ORF">G7078_06100</name>
</gene>
<feature type="transmembrane region" description="Helical" evidence="1">
    <location>
        <begin position="262"/>
        <end position="281"/>
    </location>
</feature>
<dbReference type="InterPro" id="IPR001633">
    <property type="entry name" value="EAL_dom"/>
</dbReference>
<dbReference type="RefSeq" id="WP_166094056.1">
    <property type="nucleotide sequence ID" value="NZ_CP049871.1"/>
</dbReference>
<keyword evidence="1" id="KW-0812">Transmembrane</keyword>
<dbReference type="InterPro" id="IPR050706">
    <property type="entry name" value="Cyclic-di-GMP_PDE-like"/>
</dbReference>
<feature type="transmembrane region" description="Helical" evidence="1">
    <location>
        <begin position="288"/>
        <end position="305"/>
    </location>
</feature>
<dbReference type="PANTHER" id="PTHR33121">
    <property type="entry name" value="CYCLIC DI-GMP PHOSPHODIESTERASE PDEF"/>
    <property type="match status" value="1"/>
</dbReference>
<dbReference type="Gene3D" id="3.20.20.450">
    <property type="entry name" value="EAL domain"/>
    <property type="match status" value="1"/>
</dbReference>
<dbReference type="AlphaFoldDB" id="A0A6G7ZNA2"/>
<evidence type="ECO:0000313" key="4">
    <source>
        <dbReference type="Proteomes" id="UP000502502"/>
    </source>
</evidence>
<dbReference type="InterPro" id="IPR007890">
    <property type="entry name" value="CHASE2"/>
</dbReference>
<evidence type="ECO:0000256" key="1">
    <source>
        <dbReference type="SAM" id="Phobius"/>
    </source>
</evidence>
<feature type="transmembrane region" description="Helical" evidence="1">
    <location>
        <begin position="311"/>
        <end position="330"/>
    </location>
</feature>
<dbReference type="KEGG" id="ssin:G7078_06100"/>
<dbReference type="PROSITE" id="PS50883">
    <property type="entry name" value="EAL"/>
    <property type="match status" value="1"/>
</dbReference>
<organism evidence="3 4">
    <name type="scientific">Sphingomonas sinipercae</name>
    <dbReference type="NCBI Taxonomy" id="2714944"/>
    <lineage>
        <taxon>Bacteria</taxon>
        <taxon>Pseudomonadati</taxon>
        <taxon>Pseudomonadota</taxon>
        <taxon>Alphaproteobacteria</taxon>
        <taxon>Sphingomonadales</taxon>
        <taxon>Sphingomonadaceae</taxon>
        <taxon>Sphingomonas</taxon>
    </lineage>
</organism>
<name>A0A6G7ZNA2_9SPHN</name>
<dbReference type="Pfam" id="PF05226">
    <property type="entry name" value="CHASE2"/>
    <property type="match status" value="1"/>
</dbReference>
<dbReference type="GO" id="GO:0071111">
    <property type="term" value="F:cyclic-guanylate-specific phosphodiesterase activity"/>
    <property type="evidence" value="ECO:0007669"/>
    <property type="project" value="InterPro"/>
</dbReference>
<evidence type="ECO:0000259" key="2">
    <source>
        <dbReference type="PROSITE" id="PS50883"/>
    </source>
</evidence>
<dbReference type="InterPro" id="IPR035919">
    <property type="entry name" value="EAL_sf"/>
</dbReference>
<dbReference type="PANTHER" id="PTHR33121:SF71">
    <property type="entry name" value="OXYGEN SENSOR PROTEIN DOSP"/>
    <property type="match status" value="1"/>
</dbReference>
<keyword evidence="1" id="KW-1133">Transmembrane helix</keyword>
<dbReference type="CDD" id="cd01948">
    <property type="entry name" value="EAL"/>
    <property type="match status" value="1"/>
</dbReference>
<proteinExistence type="predicted"/>
<keyword evidence="4" id="KW-1185">Reference proteome</keyword>
<keyword evidence="1" id="KW-0472">Membrane</keyword>
<feature type="domain" description="EAL" evidence="2">
    <location>
        <begin position="494"/>
        <end position="747"/>
    </location>
</feature>
<dbReference type="SUPFAM" id="SSF141868">
    <property type="entry name" value="EAL domain-like"/>
    <property type="match status" value="1"/>
</dbReference>
<dbReference type="SMART" id="SM00052">
    <property type="entry name" value="EAL"/>
    <property type="match status" value="1"/>
</dbReference>
<reference evidence="3 4" key="1">
    <citation type="submission" date="2020-03" db="EMBL/GenBank/DDBJ databases">
        <title>Sphingomonas sp. nov., isolated from fish.</title>
        <authorList>
            <person name="Hyun D.-W."/>
            <person name="Bae J.-W."/>
        </authorList>
    </citation>
    <scope>NUCLEOTIDE SEQUENCE [LARGE SCALE GENOMIC DNA]</scope>
    <source>
        <strain evidence="3 4">HDW15C</strain>
    </source>
</reference>
<evidence type="ECO:0000313" key="3">
    <source>
        <dbReference type="EMBL" id="QIL02402.1"/>
    </source>
</evidence>
<accession>A0A6G7ZNA2</accession>
<dbReference type="SMART" id="SM01080">
    <property type="entry name" value="CHASE2"/>
    <property type="match status" value="1"/>
</dbReference>
<dbReference type="EMBL" id="CP049871">
    <property type="protein sequence ID" value="QIL02402.1"/>
    <property type="molecule type" value="Genomic_DNA"/>
</dbReference>
<dbReference type="Pfam" id="PF00563">
    <property type="entry name" value="EAL"/>
    <property type="match status" value="1"/>
</dbReference>